<dbReference type="EMBL" id="BGOW01000005">
    <property type="protein sequence ID" value="GBL45099.1"/>
    <property type="molecule type" value="Genomic_DNA"/>
</dbReference>
<reference evidence="1 2" key="1">
    <citation type="journal article" date="2019" name="Front. Microbiol.">
        <title>Genomes of Neutrophilic Sulfur-Oxidizing Chemolithoautotrophs Representing 9 Proteobacterial Species From 8 Genera.</title>
        <authorList>
            <person name="Watanabe T."/>
            <person name="Kojima H."/>
            <person name="Umezawa K."/>
            <person name="Hori C."/>
            <person name="Takasuka T.E."/>
            <person name="Kato Y."/>
            <person name="Fukui M."/>
        </authorList>
    </citation>
    <scope>NUCLEOTIDE SEQUENCE [LARGE SCALE GENOMIC DNA]</scope>
    <source>
        <strain evidence="1 2">TTN</strain>
    </source>
</reference>
<name>A0A401JBW9_9PROT</name>
<comment type="caution">
    <text evidence="1">The sequence shown here is derived from an EMBL/GenBank/DDBJ whole genome shotgun (WGS) entry which is preliminary data.</text>
</comment>
<dbReference type="AlphaFoldDB" id="A0A401JBW9"/>
<dbReference type="Proteomes" id="UP000286806">
    <property type="component" value="Unassembled WGS sequence"/>
</dbReference>
<proteinExistence type="predicted"/>
<keyword evidence="2" id="KW-1185">Reference proteome</keyword>
<gene>
    <name evidence="1" type="ORF">SFMTTN_0903</name>
</gene>
<sequence>MHTRIAAPIATENVAHLQVDFKKVYSGYGGLAATHSPVGKDLVGNWHGCVNWGVM</sequence>
<dbReference type="RefSeq" id="WP_189836283.1">
    <property type="nucleotide sequence ID" value="NZ_BGOW01000005.1"/>
</dbReference>
<evidence type="ECO:0000313" key="2">
    <source>
        <dbReference type="Proteomes" id="UP000286806"/>
    </source>
</evidence>
<organism evidence="1 2">
    <name type="scientific">Sulfuriferula multivorans</name>
    <dbReference type="NCBI Taxonomy" id="1559896"/>
    <lineage>
        <taxon>Bacteria</taxon>
        <taxon>Pseudomonadati</taxon>
        <taxon>Pseudomonadota</taxon>
        <taxon>Betaproteobacteria</taxon>
        <taxon>Nitrosomonadales</taxon>
        <taxon>Sulfuricellaceae</taxon>
        <taxon>Sulfuriferula</taxon>
    </lineage>
</organism>
<evidence type="ECO:0000313" key="1">
    <source>
        <dbReference type="EMBL" id="GBL45099.1"/>
    </source>
</evidence>
<accession>A0A401JBW9</accession>
<protein>
    <submittedName>
        <fullName evidence="1">Uncharacterized protein</fullName>
    </submittedName>
</protein>